<keyword evidence="3" id="KW-1185">Reference proteome</keyword>
<evidence type="ECO:0000313" key="3">
    <source>
        <dbReference type="Proteomes" id="UP000469215"/>
    </source>
</evidence>
<dbReference type="EMBL" id="WWEQ01000007">
    <property type="protein sequence ID" value="MYM18918.1"/>
    <property type="molecule type" value="Genomic_DNA"/>
</dbReference>
<feature type="region of interest" description="Disordered" evidence="1">
    <location>
        <begin position="1"/>
        <end position="33"/>
    </location>
</feature>
<evidence type="ECO:0000313" key="2">
    <source>
        <dbReference type="EMBL" id="MYM18918.1"/>
    </source>
</evidence>
<dbReference type="RefSeq" id="WP_160952359.1">
    <property type="nucleotide sequence ID" value="NZ_WWEQ01000007.1"/>
</dbReference>
<evidence type="ECO:0000256" key="1">
    <source>
        <dbReference type="SAM" id="MobiDB-lite"/>
    </source>
</evidence>
<name>A0A6N9H4D5_9MICO</name>
<comment type="caution">
    <text evidence="2">The sequence shown here is derived from an EMBL/GenBank/DDBJ whole genome shotgun (WGS) entry which is preliminary data.</text>
</comment>
<protein>
    <submittedName>
        <fullName evidence="2">Uncharacterized protein</fullName>
    </submittedName>
</protein>
<organism evidence="2 3">
    <name type="scientific">Brevibacterium rongguiense</name>
    <dbReference type="NCBI Taxonomy" id="2695267"/>
    <lineage>
        <taxon>Bacteria</taxon>
        <taxon>Bacillati</taxon>
        <taxon>Actinomycetota</taxon>
        <taxon>Actinomycetes</taxon>
        <taxon>Micrococcales</taxon>
        <taxon>Brevibacteriaceae</taxon>
        <taxon>Brevibacterium</taxon>
    </lineage>
</organism>
<reference evidence="2 3" key="1">
    <citation type="submission" date="2020-01" db="EMBL/GenBank/DDBJ databases">
        <authorList>
            <person name="Deng T."/>
        </authorList>
    </citation>
    <scope>NUCLEOTIDE SEQUENCE [LARGE SCALE GENOMIC DNA]</scope>
    <source>
        <strain evidence="2 3">5221</strain>
    </source>
</reference>
<sequence>MTQREDPVEPTQVYDASRPGTRERARRAASWLRTNSESAYRRADERTRGLRANGRQLGERVSRVAADAARTGGPIDRTEERINGALSSVSRQIDGRAEQAAGFIRTGVTRSAAATRRLLRGRSGR</sequence>
<dbReference type="AlphaFoldDB" id="A0A6N9H4D5"/>
<accession>A0A6N9H4D5</accession>
<proteinExistence type="predicted"/>
<dbReference type="Proteomes" id="UP000469215">
    <property type="component" value="Unassembled WGS sequence"/>
</dbReference>
<gene>
    <name evidence="2" type="ORF">GSY69_02705</name>
</gene>